<organism evidence="2">
    <name type="scientific">viral metagenome</name>
    <dbReference type="NCBI Taxonomy" id="1070528"/>
    <lineage>
        <taxon>unclassified sequences</taxon>
        <taxon>metagenomes</taxon>
        <taxon>organismal metagenomes</taxon>
    </lineage>
</organism>
<evidence type="ECO:0000313" key="2">
    <source>
        <dbReference type="EMBL" id="QHU22527.1"/>
    </source>
</evidence>
<evidence type="ECO:0000256" key="1">
    <source>
        <dbReference type="SAM" id="MobiDB-lite"/>
    </source>
</evidence>
<protein>
    <submittedName>
        <fullName evidence="2">Uncharacterized protein</fullName>
    </submittedName>
</protein>
<dbReference type="EMBL" id="MN741009">
    <property type="protein sequence ID" value="QHU22527.1"/>
    <property type="molecule type" value="Genomic_DNA"/>
</dbReference>
<reference evidence="2" key="1">
    <citation type="journal article" date="2020" name="Nature">
        <title>Giant virus diversity and host interactions through global metagenomics.</title>
        <authorList>
            <person name="Schulz F."/>
            <person name="Roux S."/>
            <person name="Paez-Espino D."/>
            <person name="Jungbluth S."/>
            <person name="Walsh D.A."/>
            <person name="Denef V.J."/>
            <person name="McMahon K.D."/>
            <person name="Konstantinidis K.T."/>
            <person name="Eloe-Fadrosh E.A."/>
            <person name="Kyrpides N.C."/>
            <person name="Woyke T."/>
        </authorList>
    </citation>
    <scope>NUCLEOTIDE SEQUENCE</scope>
    <source>
        <strain evidence="2">GVMAG-S-ERX555907-102</strain>
    </source>
</reference>
<dbReference type="AlphaFoldDB" id="A0A6C0L0T2"/>
<name>A0A6C0L0T2_9ZZZZ</name>
<sequence>MGSGLTKQVKSNANSGKKRKIFLIPLTFNSSNKLENKQAPGIKGNQKKRSWV</sequence>
<accession>A0A6C0L0T2</accession>
<proteinExistence type="predicted"/>
<feature type="region of interest" description="Disordered" evidence="1">
    <location>
        <begin position="33"/>
        <end position="52"/>
    </location>
</feature>